<dbReference type="EMBL" id="CACRZD030000268">
    <property type="protein sequence ID" value="CAA6675285.1"/>
    <property type="molecule type" value="Genomic_DNA"/>
</dbReference>
<protein>
    <submittedName>
        <fullName evidence="1">Uncharacterized protein</fullName>
    </submittedName>
</protein>
<keyword evidence="2" id="KW-1185">Reference proteome</keyword>
<comment type="caution">
    <text evidence="1">The sequence shown here is derived from an EMBL/GenBank/DDBJ whole genome shotgun (WGS) entry which is preliminary data.</text>
</comment>
<sequence>MRAPAFSPPPPPPPTYLFSLSSFCPMLSTGS</sequence>
<reference evidence="2" key="1">
    <citation type="journal article" date="2020" name="Sci. Rep.">
        <title>Chromosome-scale genome assembly for the duckweed Spirodela intermedia, integrating cytogenetic maps, PacBio and Oxford Nanopore libraries.</title>
        <authorList>
            <person name="Hoang P.T.N."/>
            <person name="Fiebig A."/>
            <person name="Novak P."/>
            <person name="Macas J."/>
            <person name="Cao H.X."/>
            <person name="Stepanenko A."/>
            <person name="Chen G."/>
            <person name="Borisjuk N."/>
            <person name="Scholz U."/>
            <person name="Schubert I."/>
        </authorList>
    </citation>
    <scope>NUCLEOTIDE SEQUENCE [LARGE SCALE GENOMIC DNA]</scope>
</reference>
<evidence type="ECO:0000313" key="2">
    <source>
        <dbReference type="Proteomes" id="UP001189122"/>
    </source>
</evidence>
<gene>
    <name evidence="1" type="ORF">SI7747_UN021627</name>
</gene>
<dbReference type="Proteomes" id="UP001189122">
    <property type="component" value="Unassembled WGS sequence"/>
</dbReference>
<accession>A0ABN7EBL1</accession>
<name>A0ABN7EBL1_SPIIN</name>
<organism evidence="1 2">
    <name type="scientific">Spirodela intermedia</name>
    <name type="common">Intermediate duckweed</name>
    <dbReference type="NCBI Taxonomy" id="51605"/>
    <lineage>
        <taxon>Eukaryota</taxon>
        <taxon>Viridiplantae</taxon>
        <taxon>Streptophyta</taxon>
        <taxon>Embryophyta</taxon>
        <taxon>Tracheophyta</taxon>
        <taxon>Spermatophyta</taxon>
        <taxon>Magnoliopsida</taxon>
        <taxon>Liliopsida</taxon>
        <taxon>Araceae</taxon>
        <taxon>Lemnoideae</taxon>
        <taxon>Spirodela</taxon>
    </lineage>
</organism>
<evidence type="ECO:0000313" key="1">
    <source>
        <dbReference type="EMBL" id="CAA6675285.1"/>
    </source>
</evidence>
<proteinExistence type="predicted"/>